<protein>
    <recommendedName>
        <fullName evidence="4">Magnesium citrate secondary transporter</fullName>
    </recommendedName>
</protein>
<gene>
    <name evidence="2" type="ORF">SAMN04488122_5043</name>
</gene>
<keyword evidence="1" id="KW-0472">Membrane</keyword>
<proteinExistence type="predicted"/>
<feature type="transmembrane region" description="Helical" evidence="1">
    <location>
        <begin position="65"/>
        <end position="84"/>
    </location>
</feature>
<accession>A0A1I0S980</accession>
<keyword evidence="1" id="KW-1133">Transmembrane helix</keyword>
<evidence type="ECO:0000313" key="2">
    <source>
        <dbReference type="EMBL" id="SEW52703.1"/>
    </source>
</evidence>
<keyword evidence="3" id="KW-1185">Reference proteome</keyword>
<evidence type="ECO:0008006" key="4">
    <source>
        <dbReference type="Google" id="ProtNLM"/>
    </source>
</evidence>
<keyword evidence="1" id="KW-0812">Transmembrane</keyword>
<name>A0A1I0S980_9BACT</name>
<sequence>MKRLFDPFMLTYCSAWILIHACRYFHCPIPLLNGYLTDFTAVPAIAHVSVTFIRTYILRDQCYRYPLSYLLFIAVYTAVAFEWVMPRYSGVYTRDNWDVVAYFAGGVFYYFVHGRMVGAGVEK</sequence>
<dbReference type="STRING" id="29529.SAMN04488122_5043"/>
<dbReference type="EMBL" id="FOJG01000002">
    <property type="protein sequence ID" value="SEW52703.1"/>
    <property type="molecule type" value="Genomic_DNA"/>
</dbReference>
<dbReference type="RefSeq" id="WP_089899432.1">
    <property type="nucleotide sequence ID" value="NZ_FOJG01000002.1"/>
</dbReference>
<evidence type="ECO:0000313" key="3">
    <source>
        <dbReference type="Proteomes" id="UP000199310"/>
    </source>
</evidence>
<feature type="transmembrane region" description="Helical" evidence="1">
    <location>
        <begin position="32"/>
        <end position="53"/>
    </location>
</feature>
<dbReference type="Proteomes" id="UP000199310">
    <property type="component" value="Unassembled WGS sequence"/>
</dbReference>
<evidence type="ECO:0000256" key="1">
    <source>
        <dbReference type="SAM" id="Phobius"/>
    </source>
</evidence>
<reference evidence="3" key="1">
    <citation type="submission" date="2016-10" db="EMBL/GenBank/DDBJ databases">
        <authorList>
            <person name="Varghese N."/>
            <person name="Submissions S."/>
        </authorList>
    </citation>
    <scope>NUCLEOTIDE SEQUENCE [LARGE SCALE GENOMIC DNA]</scope>
    <source>
        <strain evidence="3">DSM 3695</strain>
    </source>
</reference>
<organism evidence="2 3">
    <name type="scientific">Chitinophaga arvensicola</name>
    <dbReference type="NCBI Taxonomy" id="29529"/>
    <lineage>
        <taxon>Bacteria</taxon>
        <taxon>Pseudomonadati</taxon>
        <taxon>Bacteroidota</taxon>
        <taxon>Chitinophagia</taxon>
        <taxon>Chitinophagales</taxon>
        <taxon>Chitinophagaceae</taxon>
        <taxon>Chitinophaga</taxon>
    </lineage>
</organism>
<dbReference type="AlphaFoldDB" id="A0A1I0S980"/>
<feature type="transmembrane region" description="Helical" evidence="1">
    <location>
        <begin position="99"/>
        <end position="118"/>
    </location>
</feature>
<dbReference type="OrthoDB" id="1447802at2"/>